<accession>A0A094JIC1</accession>
<organism evidence="1">
    <name type="scientific">Anoxybacillus flavithermus</name>
    <dbReference type="NCBI Taxonomy" id="33934"/>
    <lineage>
        <taxon>Bacteria</taxon>
        <taxon>Bacillati</taxon>
        <taxon>Bacillota</taxon>
        <taxon>Bacilli</taxon>
        <taxon>Bacillales</taxon>
        <taxon>Anoxybacillaceae</taxon>
        <taxon>Anoxybacillus</taxon>
    </lineage>
</organism>
<sequence length="96" mass="11153">MTVNVDKLNEDIRLFPQVHPITPEMHITYKGVSRLVMLDRYSFKDTEKLTLSVGDFVVLTVKEDPKFPARGLGFIVELDWESKKHTCLWKKNIAMC</sequence>
<evidence type="ECO:0000313" key="1">
    <source>
        <dbReference type="EMBL" id="KFZ32291.1"/>
    </source>
</evidence>
<dbReference type="EMBL" id="JPZO01000090">
    <property type="protein sequence ID" value="KFZ32291.1"/>
    <property type="molecule type" value="Genomic_DNA"/>
</dbReference>
<dbReference type="AlphaFoldDB" id="A0A094JIC1"/>
<comment type="caution">
    <text evidence="1">The sequence shown here is derived from an EMBL/GenBank/DDBJ whole genome shotgun (WGS) entry which is preliminary data.</text>
</comment>
<name>A0A094JIC1_9BACL</name>
<protein>
    <submittedName>
        <fullName evidence="1">Uncharacterized protein</fullName>
    </submittedName>
</protein>
<reference evidence="1" key="1">
    <citation type="submission" date="2014-08" db="EMBL/GenBank/DDBJ databases">
        <title>Fullgenome sequencing of Anoxybacillus sp.25 isolate from Garga hot-spring Russia.</title>
        <authorList>
            <person name="Rozanov A.S."/>
            <person name="Kotenko A.V."/>
            <person name="Malup T.K."/>
            <person name="Peltek S.E."/>
        </authorList>
    </citation>
    <scope>NUCLEOTIDE SEQUENCE [LARGE SCALE GENOMIC DNA]</scope>
    <source>
        <strain evidence="1">25</strain>
    </source>
</reference>
<gene>
    <name evidence="1" type="ORF">JS44_12630</name>
</gene>
<proteinExistence type="predicted"/>